<protein>
    <submittedName>
        <fullName evidence="2">Uncharacterized protein</fullName>
    </submittedName>
</protein>
<reference evidence="2" key="2">
    <citation type="submission" date="2020-09" db="EMBL/GenBank/DDBJ databases">
        <authorList>
            <person name="Sun Q."/>
            <person name="Kim S."/>
        </authorList>
    </citation>
    <scope>NUCLEOTIDE SEQUENCE</scope>
    <source>
        <strain evidence="2">KCTC 12711</strain>
    </source>
</reference>
<keyword evidence="3" id="KW-1185">Reference proteome</keyword>
<feature type="chain" id="PRO_5038031701" evidence="1">
    <location>
        <begin position="23"/>
        <end position="159"/>
    </location>
</feature>
<comment type="caution">
    <text evidence="2">The sequence shown here is derived from an EMBL/GenBank/DDBJ whole genome shotgun (WGS) entry which is preliminary data.</text>
</comment>
<gene>
    <name evidence="2" type="ORF">GCM10008090_34770</name>
</gene>
<reference evidence="2" key="1">
    <citation type="journal article" date="2014" name="Int. J. Syst. Evol. Microbiol.">
        <title>Complete genome sequence of Corynebacterium casei LMG S-19264T (=DSM 44701T), isolated from a smear-ripened cheese.</title>
        <authorList>
            <consortium name="US DOE Joint Genome Institute (JGI-PGF)"/>
            <person name="Walter F."/>
            <person name="Albersmeier A."/>
            <person name="Kalinowski J."/>
            <person name="Ruckert C."/>
        </authorList>
    </citation>
    <scope>NUCLEOTIDE SEQUENCE</scope>
    <source>
        <strain evidence="2">KCTC 12711</strain>
    </source>
</reference>
<keyword evidence="1" id="KW-0732">Signal</keyword>
<evidence type="ECO:0000256" key="1">
    <source>
        <dbReference type="SAM" id="SignalP"/>
    </source>
</evidence>
<name>A0A918S3J3_9GAMM</name>
<evidence type="ECO:0000313" key="2">
    <source>
        <dbReference type="EMBL" id="GHA22002.1"/>
    </source>
</evidence>
<organism evidence="2 3">
    <name type="scientific">Arenicella chitinivorans</name>
    <dbReference type="NCBI Taxonomy" id="1329800"/>
    <lineage>
        <taxon>Bacteria</taxon>
        <taxon>Pseudomonadati</taxon>
        <taxon>Pseudomonadota</taxon>
        <taxon>Gammaproteobacteria</taxon>
        <taxon>Arenicellales</taxon>
        <taxon>Arenicellaceae</taxon>
        <taxon>Arenicella</taxon>
    </lineage>
</organism>
<sequence>MNSQLRCIFISALFLFSSVAIAQNKVVVVPIGSGSELKPIQLDDVLVNRMAFSQTTDIKPLFTTNSTFAYVITSMHVYFRANFPATRDSVAIRTRTASSLNRTWHVPNDTYSVIDFGTGYLFDTSSEVDWSIDVYDRGGYGTGISNFIYVDFYGYRVKK</sequence>
<dbReference type="Proteomes" id="UP000614811">
    <property type="component" value="Unassembled WGS sequence"/>
</dbReference>
<feature type="signal peptide" evidence="1">
    <location>
        <begin position="1"/>
        <end position="22"/>
    </location>
</feature>
<dbReference type="EMBL" id="BMXA01000011">
    <property type="protein sequence ID" value="GHA22002.1"/>
    <property type="molecule type" value="Genomic_DNA"/>
</dbReference>
<proteinExistence type="predicted"/>
<dbReference type="AlphaFoldDB" id="A0A918S3J3"/>
<accession>A0A918S3J3</accession>
<dbReference type="RefSeq" id="WP_189402993.1">
    <property type="nucleotide sequence ID" value="NZ_BMXA01000011.1"/>
</dbReference>
<evidence type="ECO:0000313" key="3">
    <source>
        <dbReference type="Proteomes" id="UP000614811"/>
    </source>
</evidence>